<sequence>MVRPPLKCHTLPSIDFRAYNGGGEPNKRPIRDSSPRATPAATSSSPNCTTIAIFKERTEARTTSKSEDSIELRPRPIIPPRREPGFIAIGSEEPGPVSAQRQEARSAQAHEGGFQAHKAIHLSSAQATKQIPRQTFTSPFPFSIDDSLSGFPQEIYFVATKSPTRQK</sequence>
<accession>A0AAV2DAK8</accession>
<feature type="compositionally biased region" description="Basic and acidic residues" evidence="1">
    <location>
        <begin position="54"/>
        <end position="84"/>
    </location>
</feature>
<dbReference type="EMBL" id="OZ034815">
    <property type="protein sequence ID" value="CAL1369913.1"/>
    <property type="molecule type" value="Genomic_DNA"/>
</dbReference>
<keyword evidence="3" id="KW-1185">Reference proteome</keyword>
<name>A0AAV2DAK8_9ROSI</name>
<dbReference type="AlphaFoldDB" id="A0AAV2DAK8"/>
<evidence type="ECO:0000313" key="3">
    <source>
        <dbReference type="Proteomes" id="UP001497516"/>
    </source>
</evidence>
<feature type="compositionally biased region" description="Low complexity" evidence="1">
    <location>
        <begin position="98"/>
        <end position="109"/>
    </location>
</feature>
<evidence type="ECO:0000313" key="2">
    <source>
        <dbReference type="EMBL" id="CAL1369913.1"/>
    </source>
</evidence>
<reference evidence="2 3" key="1">
    <citation type="submission" date="2024-04" db="EMBL/GenBank/DDBJ databases">
        <authorList>
            <person name="Fracassetti M."/>
        </authorList>
    </citation>
    <scope>NUCLEOTIDE SEQUENCE [LARGE SCALE GENOMIC DNA]</scope>
</reference>
<feature type="compositionally biased region" description="Basic and acidic residues" evidence="1">
    <location>
        <begin position="25"/>
        <end position="34"/>
    </location>
</feature>
<evidence type="ECO:0000256" key="1">
    <source>
        <dbReference type="SAM" id="MobiDB-lite"/>
    </source>
</evidence>
<proteinExistence type="predicted"/>
<organism evidence="2 3">
    <name type="scientific">Linum trigynum</name>
    <dbReference type="NCBI Taxonomy" id="586398"/>
    <lineage>
        <taxon>Eukaryota</taxon>
        <taxon>Viridiplantae</taxon>
        <taxon>Streptophyta</taxon>
        <taxon>Embryophyta</taxon>
        <taxon>Tracheophyta</taxon>
        <taxon>Spermatophyta</taxon>
        <taxon>Magnoliopsida</taxon>
        <taxon>eudicotyledons</taxon>
        <taxon>Gunneridae</taxon>
        <taxon>Pentapetalae</taxon>
        <taxon>rosids</taxon>
        <taxon>fabids</taxon>
        <taxon>Malpighiales</taxon>
        <taxon>Linaceae</taxon>
        <taxon>Linum</taxon>
    </lineage>
</organism>
<dbReference type="Proteomes" id="UP001497516">
    <property type="component" value="Chromosome 2"/>
</dbReference>
<protein>
    <submittedName>
        <fullName evidence="2">Uncharacterized protein</fullName>
    </submittedName>
</protein>
<feature type="compositionally biased region" description="Low complexity" evidence="1">
    <location>
        <begin position="35"/>
        <end position="46"/>
    </location>
</feature>
<feature type="region of interest" description="Disordered" evidence="1">
    <location>
        <begin position="1"/>
        <end position="112"/>
    </location>
</feature>
<gene>
    <name evidence="2" type="ORF">LTRI10_LOCUS12275</name>
</gene>